<reference evidence="12 13" key="1">
    <citation type="submission" date="2024-05" db="EMBL/GenBank/DDBJ databases">
        <title>Genome sequencing and assembly of Indian major carp, Cirrhinus mrigala (Hamilton, 1822).</title>
        <authorList>
            <person name="Mohindra V."/>
            <person name="Chowdhury L.M."/>
            <person name="Lal K."/>
            <person name="Jena J.K."/>
        </authorList>
    </citation>
    <scope>NUCLEOTIDE SEQUENCE [LARGE SCALE GENOMIC DNA]</scope>
    <source>
        <strain evidence="12">CM1030</strain>
        <tissue evidence="12">Blood</tissue>
    </source>
</reference>
<evidence type="ECO:0000256" key="4">
    <source>
        <dbReference type="ARBA" id="ARBA00022729"/>
    </source>
</evidence>
<keyword evidence="3" id="KW-0812">Transmembrane</keyword>
<sequence>VTVEAVIGGSVVLLCSSTEHDQDTAVHWRHNCSKIVYDIIKGKDSVEKQEQQYKNRAETFPDEYERGNFSIKLNNLTHADAGRYSCYITPSDEQKKIQLIINESTSETGHKPCDQENQTVHSGAGGVWKSGPLLWVCIVVALLV</sequence>
<comment type="caution">
    <text evidence="12">The sequence shown here is derived from an EMBL/GenBank/DDBJ whole genome shotgun (WGS) entry which is preliminary data.</text>
</comment>
<evidence type="ECO:0000256" key="3">
    <source>
        <dbReference type="ARBA" id="ARBA00022692"/>
    </source>
</evidence>
<evidence type="ECO:0000259" key="11">
    <source>
        <dbReference type="PROSITE" id="PS50835"/>
    </source>
</evidence>
<gene>
    <name evidence="12" type="ORF">M9458_051352</name>
</gene>
<dbReference type="Gene3D" id="2.60.40.10">
    <property type="entry name" value="Immunoglobulins"/>
    <property type="match status" value="1"/>
</dbReference>
<comment type="subcellular location">
    <subcellularLocation>
        <location evidence="1">Cell membrane</location>
        <topology evidence="1">Single-pass type I membrane protein</topology>
    </subcellularLocation>
</comment>
<dbReference type="PANTHER" id="PTHR25466">
    <property type="entry name" value="T-LYMPHOCYTE ACTIVATION ANTIGEN"/>
    <property type="match status" value="1"/>
</dbReference>
<dbReference type="FunFam" id="2.60.40.10:FF:000142">
    <property type="entry name" value="V-set domain-containing T-cell activation inhibitor 1"/>
    <property type="match status" value="1"/>
</dbReference>
<dbReference type="GO" id="GO:1903037">
    <property type="term" value="P:regulation of leukocyte cell-cell adhesion"/>
    <property type="evidence" value="ECO:0007669"/>
    <property type="project" value="UniProtKB-ARBA"/>
</dbReference>
<dbReference type="EMBL" id="JAMKFB020000118">
    <property type="protein sequence ID" value="KAL0153356.1"/>
    <property type="molecule type" value="Genomic_DNA"/>
</dbReference>
<dbReference type="SMART" id="SM00409">
    <property type="entry name" value="IG"/>
    <property type="match status" value="1"/>
</dbReference>
<dbReference type="InterPro" id="IPR007110">
    <property type="entry name" value="Ig-like_dom"/>
</dbReference>
<evidence type="ECO:0000256" key="8">
    <source>
        <dbReference type="ARBA" id="ARBA00023170"/>
    </source>
</evidence>
<evidence type="ECO:0000256" key="10">
    <source>
        <dbReference type="ARBA" id="ARBA00023319"/>
    </source>
</evidence>
<evidence type="ECO:0000256" key="2">
    <source>
        <dbReference type="ARBA" id="ARBA00022475"/>
    </source>
</evidence>
<feature type="domain" description="Ig-like" evidence="11">
    <location>
        <begin position="1"/>
        <end position="98"/>
    </location>
</feature>
<dbReference type="Proteomes" id="UP001529510">
    <property type="component" value="Unassembled WGS sequence"/>
</dbReference>
<keyword evidence="7" id="KW-1015">Disulfide bond</keyword>
<accession>A0ABD0MWI0</accession>
<organism evidence="12 13">
    <name type="scientific">Cirrhinus mrigala</name>
    <name type="common">Mrigala</name>
    <dbReference type="NCBI Taxonomy" id="683832"/>
    <lineage>
        <taxon>Eukaryota</taxon>
        <taxon>Metazoa</taxon>
        <taxon>Chordata</taxon>
        <taxon>Craniata</taxon>
        <taxon>Vertebrata</taxon>
        <taxon>Euteleostomi</taxon>
        <taxon>Actinopterygii</taxon>
        <taxon>Neopterygii</taxon>
        <taxon>Teleostei</taxon>
        <taxon>Ostariophysi</taxon>
        <taxon>Cypriniformes</taxon>
        <taxon>Cyprinidae</taxon>
        <taxon>Labeoninae</taxon>
        <taxon>Labeonini</taxon>
        <taxon>Cirrhinus</taxon>
    </lineage>
</organism>
<name>A0ABD0MWI0_CIRMR</name>
<feature type="non-terminal residue" evidence="12">
    <location>
        <position position="1"/>
    </location>
</feature>
<keyword evidence="6" id="KW-0472">Membrane</keyword>
<evidence type="ECO:0000256" key="1">
    <source>
        <dbReference type="ARBA" id="ARBA00004251"/>
    </source>
</evidence>
<evidence type="ECO:0000256" key="6">
    <source>
        <dbReference type="ARBA" id="ARBA00023136"/>
    </source>
</evidence>
<dbReference type="InterPro" id="IPR013106">
    <property type="entry name" value="Ig_V-set"/>
</dbReference>
<dbReference type="InterPro" id="IPR003599">
    <property type="entry name" value="Ig_sub"/>
</dbReference>
<dbReference type="PROSITE" id="PS50835">
    <property type="entry name" value="IG_LIKE"/>
    <property type="match status" value="1"/>
</dbReference>
<keyword evidence="2" id="KW-1003">Cell membrane</keyword>
<evidence type="ECO:0000256" key="7">
    <source>
        <dbReference type="ARBA" id="ARBA00023157"/>
    </source>
</evidence>
<protein>
    <recommendedName>
        <fullName evidence="11">Ig-like domain-containing protein</fullName>
    </recommendedName>
</protein>
<dbReference type="InterPro" id="IPR051713">
    <property type="entry name" value="T-cell_Activation_Regulation"/>
</dbReference>
<evidence type="ECO:0000256" key="9">
    <source>
        <dbReference type="ARBA" id="ARBA00023180"/>
    </source>
</evidence>
<dbReference type="GO" id="GO:0050863">
    <property type="term" value="P:regulation of T cell activation"/>
    <property type="evidence" value="ECO:0007669"/>
    <property type="project" value="UniProtKB-ARBA"/>
</dbReference>
<keyword evidence="9" id="KW-0325">Glycoprotein</keyword>
<evidence type="ECO:0000313" key="12">
    <source>
        <dbReference type="EMBL" id="KAL0153356.1"/>
    </source>
</evidence>
<keyword evidence="10" id="KW-0393">Immunoglobulin domain</keyword>
<evidence type="ECO:0000313" key="13">
    <source>
        <dbReference type="Proteomes" id="UP001529510"/>
    </source>
</evidence>
<dbReference type="AlphaFoldDB" id="A0ABD0MWI0"/>
<dbReference type="InterPro" id="IPR013783">
    <property type="entry name" value="Ig-like_fold"/>
</dbReference>
<dbReference type="Pfam" id="PF07686">
    <property type="entry name" value="V-set"/>
    <property type="match status" value="1"/>
</dbReference>
<keyword evidence="5" id="KW-1133">Transmembrane helix</keyword>
<keyword evidence="4" id="KW-0732">Signal</keyword>
<dbReference type="GO" id="GO:0005886">
    <property type="term" value="C:plasma membrane"/>
    <property type="evidence" value="ECO:0007669"/>
    <property type="project" value="UniProtKB-SubCell"/>
</dbReference>
<dbReference type="PANTHER" id="PTHR25466:SF14">
    <property type="entry name" value="BUTYROPHILIN SUBFAMILY 2 MEMBER A2-LIKE-RELATED"/>
    <property type="match status" value="1"/>
</dbReference>
<keyword evidence="13" id="KW-1185">Reference proteome</keyword>
<evidence type="ECO:0000256" key="5">
    <source>
        <dbReference type="ARBA" id="ARBA00022989"/>
    </source>
</evidence>
<dbReference type="InterPro" id="IPR036179">
    <property type="entry name" value="Ig-like_dom_sf"/>
</dbReference>
<proteinExistence type="predicted"/>
<keyword evidence="8" id="KW-0675">Receptor</keyword>
<dbReference type="SUPFAM" id="SSF48726">
    <property type="entry name" value="Immunoglobulin"/>
    <property type="match status" value="1"/>
</dbReference>